<keyword evidence="3" id="KW-1185">Reference proteome</keyword>
<sequence>MKILSKIKSRQQLIMIMVIEIVVLTIIYLIIDGTVGATRLVNALFFCILFFTSLILSLIWKIVQYRRKKRIDISIDLFDLEE</sequence>
<protein>
    <submittedName>
        <fullName evidence="2">Uncharacterized protein</fullName>
    </submittedName>
</protein>
<organism evidence="2 3">
    <name type="scientific">Flavilitoribacter nigricans (strain ATCC 23147 / DSM 23189 / NBRC 102662 / NCIMB 1420 / SS-2)</name>
    <name type="common">Lewinella nigricans</name>
    <dbReference type="NCBI Taxonomy" id="1122177"/>
    <lineage>
        <taxon>Bacteria</taxon>
        <taxon>Pseudomonadati</taxon>
        <taxon>Bacteroidota</taxon>
        <taxon>Saprospiria</taxon>
        <taxon>Saprospirales</taxon>
        <taxon>Lewinellaceae</taxon>
        <taxon>Flavilitoribacter</taxon>
    </lineage>
</organism>
<reference evidence="2 3" key="1">
    <citation type="submission" date="2017-10" db="EMBL/GenBank/DDBJ databases">
        <title>The draft genome sequence of Lewinella nigricans NBRC 102662.</title>
        <authorList>
            <person name="Wang K."/>
        </authorList>
    </citation>
    <scope>NUCLEOTIDE SEQUENCE [LARGE SCALE GENOMIC DNA]</scope>
    <source>
        <strain evidence="2 3">NBRC 102662</strain>
    </source>
</reference>
<dbReference type="AlphaFoldDB" id="A0A2D0N3A1"/>
<evidence type="ECO:0000313" key="2">
    <source>
        <dbReference type="EMBL" id="PHN02856.1"/>
    </source>
</evidence>
<feature type="transmembrane region" description="Helical" evidence="1">
    <location>
        <begin position="43"/>
        <end position="63"/>
    </location>
</feature>
<dbReference type="RefSeq" id="WP_099153796.1">
    <property type="nucleotide sequence ID" value="NZ_PDUD01000036.1"/>
</dbReference>
<keyword evidence="1" id="KW-1133">Transmembrane helix</keyword>
<name>A0A2D0N3A1_FLAN2</name>
<gene>
    <name evidence="2" type="ORF">CRP01_30220</name>
</gene>
<accession>A0A2D0N3A1</accession>
<evidence type="ECO:0000313" key="3">
    <source>
        <dbReference type="Proteomes" id="UP000223913"/>
    </source>
</evidence>
<evidence type="ECO:0000256" key="1">
    <source>
        <dbReference type="SAM" id="Phobius"/>
    </source>
</evidence>
<dbReference type="Proteomes" id="UP000223913">
    <property type="component" value="Unassembled WGS sequence"/>
</dbReference>
<keyword evidence="1" id="KW-0812">Transmembrane</keyword>
<proteinExistence type="predicted"/>
<keyword evidence="1" id="KW-0472">Membrane</keyword>
<dbReference type="EMBL" id="PDUD01000036">
    <property type="protein sequence ID" value="PHN02856.1"/>
    <property type="molecule type" value="Genomic_DNA"/>
</dbReference>
<comment type="caution">
    <text evidence="2">The sequence shown here is derived from an EMBL/GenBank/DDBJ whole genome shotgun (WGS) entry which is preliminary data.</text>
</comment>
<feature type="transmembrane region" description="Helical" evidence="1">
    <location>
        <begin position="12"/>
        <end position="31"/>
    </location>
</feature>